<evidence type="ECO:0000313" key="1">
    <source>
        <dbReference type="EMBL" id="TWT98471.1"/>
    </source>
</evidence>
<dbReference type="Proteomes" id="UP000320176">
    <property type="component" value="Unassembled WGS sequence"/>
</dbReference>
<organism evidence="1 2">
    <name type="scientific">Stieleria varia</name>
    <dbReference type="NCBI Taxonomy" id="2528005"/>
    <lineage>
        <taxon>Bacteria</taxon>
        <taxon>Pseudomonadati</taxon>
        <taxon>Planctomycetota</taxon>
        <taxon>Planctomycetia</taxon>
        <taxon>Pirellulales</taxon>
        <taxon>Pirellulaceae</taxon>
        <taxon>Stieleria</taxon>
    </lineage>
</organism>
<reference evidence="1 2" key="1">
    <citation type="submission" date="2019-02" db="EMBL/GenBank/DDBJ databases">
        <title>Deep-cultivation of Planctomycetes and their phenomic and genomic characterization uncovers novel biology.</title>
        <authorList>
            <person name="Wiegand S."/>
            <person name="Jogler M."/>
            <person name="Boedeker C."/>
            <person name="Pinto D."/>
            <person name="Vollmers J."/>
            <person name="Rivas-Marin E."/>
            <person name="Kohn T."/>
            <person name="Peeters S.H."/>
            <person name="Heuer A."/>
            <person name="Rast P."/>
            <person name="Oberbeckmann S."/>
            <person name="Bunk B."/>
            <person name="Jeske O."/>
            <person name="Meyerdierks A."/>
            <person name="Storesund J.E."/>
            <person name="Kallscheuer N."/>
            <person name="Luecker S."/>
            <person name="Lage O.M."/>
            <person name="Pohl T."/>
            <person name="Merkel B.J."/>
            <person name="Hornburger P."/>
            <person name="Mueller R.-W."/>
            <person name="Bruemmer F."/>
            <person name="Labrenz M."/>
            <person name="Spormann A.M."/>
            <person name="Op Den Camp H."/>
            <person name="Overmann J."/>
            <person name="Amann R."/>
            <person name="Jetten M.S.M."/>
            <person name="Mascher T."/>
            <person name="Medema M.H."/>
            <person name="Devos D.P."/>
            <person name="Kaster A.-K."/>
            <person name="Ovreas L."/>
            <person name="Rohde M."/>
            <person name="Galperin M.Y."/>
            <person name="Jogler C."/>
        </authorList>
    </citation>
    <scope>NUCLEOTIDE SEQUENCE [LARGE SCALE GENOMIC DNA]</scope>
    <source>
        <strain evidence="1 2">Pla52n</strain>
    </source>
</reference>
<sequence length="205" mass="22911">MFRPDGESLASLIRTLPCGDELHDRLGQLYDAAGNSQRPGGGQDAYFVVRKPQPLDPADAEQLAGQWLTGLVRIAEKVGNLEIVSVLSQTPSVRVLEGIPPKAPKRDEERSRLMKTVTQACAAMCESISGVDPHAELLRPAYYFVACDPMLRDHLMWPFYRESVGLDDPLASYFELWCHGVKYRIFGEKQIDIYLPRIHQNGPSS</sequence>
<evidence type="ECO:0000313" key="2">
    <source>
        <dbReference type="Proteomes" id="UP000320176"/>
    </source>
</evidence>
<keyword evidence="2" id="KW-1185">Reference proteome</keyword>
<gene>
    <name evidence="1" type="ORF">Pla52n_49850</name>
</gene>
<dbReference type="AlphaFoldDB" id="A0A5C6AHC8"/>
<accession>A0A5C6AHC8</accession>
<dbReference type="EMBL" id="SJPN01000006">
    <property type="protein sequence ID" value="TWT98471.1"/>
    <property type="molecule type" value="Genomic_DNA"/>
</dbReference>
<proteinExistence type="predicted"/>
<name>A0A5C6AHC8_9BACT</name>
<protein>
    <submittedName>
        <fullName evidence="1">Uncharacterized protein</fullName>
    </submittedName>
</protein>
<comment type="caution">
    <text evidence="1">The sequence shown here is derived from an EMBL/GenBank/DDBJ whole genome shotgun (WGS) entry which is preliminary data.</text>
</comment>